<dbReference type="SUPFAM" id="SSF56801">
    <property type="entry name" value="Acetyl-CoA synthetase-like"/>
    <property type="match status" value="1"/>
</dbReference>
<dbReference type="InterPro" id="IPR010080">
    <property type="entry name" value="Thioester_reductase-like_dom"/>
</dbReference>
<dbReference type="InterPro" id="IPR000873">
    <property type="entry name" value="AMP-dep_synth/lig_dom"/>
</dbReference>
<dbReference type="Gene3D" id="3.40.50.980">
    <property type="match status" value="2"/>
</dbReference>
<dbReference type="GO" id="GO:0031177">
    <property type="term" value="F:phosphopantetheine binding"/>
    <property type="evidence" value="ECO:0007669"/>
    <property type="project" value="InterPro"/>
</dbReference>
<name>A0A0D0AWE7_9AGAR</name>
<dbReference type="EMBL" id="KN834811">
    <property type="protein sequence ID" value="KIK54895.1"/>
    <property type="molecule type" value="Genomic_DNA"/>
</dbReference>
<dbReference type="Pfam" id="PF13193">
    <property type="entry name" value="AMP-binding_C"/>
    <property type="match status" value="1"/>
</dbReference>
<dbReference type="Pfam" id="PF00501">
    <property type="entry name" value="AMP-binding"/>
    <property type="match status" value="1"/>
</dbReference>
<evidence type="ECO:0000313" key="5">
    <source>
        <dbReference type="EMBL" id="KIK54895.1"/>
    </source>
</evidence>
<dbReference type="Gene3D" id="3.40.50.720">
    <property type="entry name" value="NAD(P)-binding Rossmann-like Domain"/>
    <property type="match status" value="1"/>
</dbReference>
<dbReference type="PANTHER" id="PTHR44845:SF6">
    <property type="entry name" value="BETA-ALANINE-ACTIVATING ENZYME"/>
    <property type="match status" value="1"/>
</dbReference>
<dbReference type="PROSITE" id="PS00455">
    <property type="entry name" value="AMP_BINDING"/>
    <property type="match status" value="1"/>
</dbReference>
<evidence type="ECO:0000313" key="6">
    <source>
        <dbReference type="Proteomes" id="UP000053593"/>
    </source>
</evidence>
<evidence type="ECO:0000256" key="2">
    <source>
        <dbReference type="ARBA" id="ARBA00022553"/>
    </source>
</evidence>
<dbReference type="SMART" id="SM00823">
    <property type="entry name" value="PKS_PP"/>
    <property type="match status" value="1"/>
</dbReference>
<dbReference type="InterPro" id="IPR009081">
    <property type="entry name" value="PP-bd_ACP"/>
</dbReference>
<protein>
    <recommendedName>
        <fullName evidence="4">Carrier domain-containing protein</fullName>
    </recommendedName>
</protein>
<evidence type="ECO:0000256" key="1">
    <source>
        <dbReference type="ARBA" id="ARBA00022450"/>
    </source>
</evidence>
<evidence type="ECO:0000259" key="4">
    <source>
        <dbReference type="PROSITE" id="PS50075"/>
    </source>
</evidence>
<dbReference type="Gene3D" id="1.10.1200.10">
    <property type="entry name" value="ACP-like"/>
    <property type="match status" value="1"/>
</dbReference>
<dbReference type="InterPro" id="IPR025110">
    <property type="entry name" value="AMP-bd_C"/>
</dbReference>
<dbReference type="Pfam" id="PF07993">
    <property type="entry name" value="NAD_binding_4"/>
    <property type="match status" value="1"/>
</dbReference>
<dbReference type="InterPro" id="IPR020806">
    <property type="entry name" value="PKS_PP-bd"/>
</dbReference>
<reference evidence="5 6" key="1">
    <citation type="submission" date="2014-04" db="EMBL/GenBank/DDBJ databases">
        <title>Evolutionary Origins and Diversification of the Mycorrhizal Mutualists.</title>
        <authorList>
            <consortium name="DOE Joint Genome Institute"/>
            <consortium name="Mycorrhizal Genomics Consortium"/>
            <person name="Kohler A."/>
            <person name="Kuo A."/>
            <person name="Nagy L.G."/>
            <person name="Floudas D."/>
            <person name="Copeland A."/>
            <person name="Barry K.W."/>
            <person name="Cichocki N."/>
            <person name="Veneault-Fourrey C."/>
            <person name="LaButti K."/>
            <person name="Lindquist E.A."/>
            <person name="Lipzen A."/>
            <person name="Lundell T."/>
            <person name="Morin E."/>
            <person name="Murat C."/>
            <person name="Riley R."/>
            <person name="Ohm R."/>
            <person name="Sun H."/>
            <person name="Tunlid A."/>
            <person name="Henrissat B."/>
            <person name="Grigoriev I.V."/>
            <person name="Hibbett D.S."/>
            <person name="Martin F."/>
        </authorList>
    </citation>
    <scope>NUCLEOTIDE SEQUENCE [LARGE SCALE GENOMIC DNA]</scope>
    <source>
        <strain evidence="5 6">FD-317 M1</strain>
    </source>
</reference>
<proteinExistence type="inferred from homology"/>
<dbReference type="NCBIfam" id="TIGR01746">
    <property type="entry name" value="Thioester-redct"/>
    <property type="match status" value="1"/>
</dbReference>
<evidence type="ECO:0000256" key="3">
    <source>
        <dbReference type="ARBA" id="ARBA00029454"/>
    </source>
</evidence>
<dbReference type="AlphaFoldDB" id="A0A0D0AWE7"/>
<dbReference type="PANTHER" id="PTHR44845">
    <property type="entry name" value="CARRIER DOMAIN-CONTAINING PROTEIN"/>
    <property type="match status" value="1"/>
</dbReference>
<gene>
    <name evidence="5" type="ORF">GYMLUDRAFT_76814</name>
</gene>
<comment type="similarity">
    <text evidence="3">Belongs to the NRP synthetase family.</text>
</comment>
<keyword evidence="1" id="KW-0596">Phosphopantetheine</keyword>
<dbReference type="InterPro" id="IPR036736">
    <property type="entry name" value="ACP-like_sf"/>
</dbReference>
<dbReference type="InterPro" id="IPR036291">
    <property type="entry name" value="NAD(P)-bd_dom_sf"/>
</dbReference>
<dbReference type="OrthoDB" id="408177at2759"/>
<dbReference type="Proteomes" id="UP000053593">
    <property type="component" value="Unassembled WGS sequence"/>
</dbReference>
<dbReference type="Gene3D" id="2.30.38.10">
    <property type="entry name" value="Luciferase, Domain 3"/>
    <property type="match status" value="1"/>
</dbReference>
<dbReference type="CDD" id="cd05235">
    <property type="entry name" value="SDR_e1"/>
    <property type="match status" value="1"/>
</dbReference>
<keyword evidence="6" id="KW-1185">Reference proteome</keyword>
<dbReference type="PROSITE" id="PS50075">
    <property type="entry name" value="CARRIER"/>
    <property type="match status" value="1"/>
</dbReference>
<feature type="domain" description="Carrier" evidence="4">
    <location>
        <begin position="528"/>
        <end position="603"/>
    </location>
</feature>
<organism evidence="5 6">
    <name type="scientific">Collybiopsis luxurians FD-317 M1</name>
    <dbReference type="NCBI Taxonomy" id="944289"/>
    <lineage>
        <taxon>Eukaryota</taxon>
        <taxon>Fungi</taxon>
        <taxon>Dikarya</taxon>
        <taxon>Basidiomycota</taxon>
        <taxon>Agaricomycotina</taxon>
        <taxon>Agaricomycetes</taxon>
        <taxon>Agaricomycetidae</taxon>
        <taxon>Agaricales</taxon>
        <taxon>Marasmiineae</taxon>
        <taxon>Omphalotaceae</taxon>
        <taxon>Collybiopsis</taxon>
        <taxon>Collybiopsis luxurians</taxon>
    </lineage>
</organism>
<dbReference type="SUPFAM" id="SSF47336">
    <property type="entry name" value="ACP-like"/>
    <property type="match status" value="1"/>
</dbReference>
<dbReference type="Gene3D" id="3.30.300.30">
    <property type="match status" value="1"/>
</dbReference>
<accession>A0A0D0AWE7</accession>
<dbReference type="InterPro" id="IPR045851">
    <property type="entry name" value="AMP-bd_C_sf"/>
</dbReference>
<dbReference type="HOGENOM" id="CLU_000022_2_17_1"/>
<dbReference type="InterPro" id="IPR013120">
    <property type="entry name" value="FAR_NAD-bd"/>
</dbReference>
<dbReference type="SUPFAM" id="SSF51735">
    <property type="entry name" value="NAD(P)-binding Rossmann-fold domains"/>
    <property type="match status" value="1"/>
</dbReference>
<dbReference type="InterPro" id="IPR020845">
    <property type="entry name" value="AMP-binding_CS"/>
</dbReference>
<sequence length="1023" mass="112482">MSLTSGNLAQLLVEQVLHSLDQFAILQEERRVTYSQLDFCSRQVAHQLSSQSLPCEGVVGILTSLGIEHIIAQVGILYAGGTVLPLDPNLSNEEIQMRLRVVNAEYLVSDSHNAGRCSLQHTVILAEGEALLESLGRGLDEVPSLAKFPIQLAQDHRSHMFFTSGTTGVPKAVQVLSRGIARLHNLWAPVARQQIVGHINHVGFDVSLVDIWIALINGCTISVLDRELLLNPDRFAYTLEEKSITAMFIPASVFSIVARANPQAFHSFDVLLVGGESPSLPAVETVLRNGPPKYLINAYGPTECSVLATTHNITLDDVIRRRLPLGQPLNHTTVCILDDSLQVMDGEGSGELALGGLGLSRGYLNDVAKTNQAFISIPDNHYPGSSMIVYRTGDLVQRHENGDIVWRGRLNNEVKLRGYRVNLDAIEDTLTATNLLVAAAVVKVPSPDGLSASLVAGIVFKDRSMTDSQLLLQKARQSLPHYMVPSQVINLESLPLNRNGKIDRKELEKVLQTNIGSCNPQMNIGEMTSTESIIRVLWEHILGVVTPRNIGPDTDFLALGATSLSVASLTILAREKFGITLSARAVYENSTLKQLTGHIDKVLQGEFMYSMDQSKQQWKLDTELAQNLILPDGRCTDWTSQNEGKVLLTGATGFVAAFLLRELVLLPTVQSIKCLVRAKSPGQGLQRILDNLAKYGIQDLTDVQLSKIVAVVGDLADPTLGLGRDSFQELGNWASIIFHLGAQVNYNQPYTVHRPANVLGTLHILQLITIGRPKPLHYISSIAALGPTGLLNKKQILEDEALDAYVDSIAYDNGYGQSQWVAEKMIHSLIRKGFPIATHRLGFVLCHSKTGIGNRDDFMSRLVVDCVKLGAYPELPDQRKELLPVDYVASAILAISLSNKNLGRVFNITPINESTSSMDMQDLFQAIIDLTGIPLSGLPYDEWLLRLQDFGKATDLRMAPLMPMLTEKVYQNQSRWEVYQFMAKFCTDNTQEALRAAGLSGTFCQSTVDRSNLARYLSFLQVK</sequence>
<keyword evidence="2" id="KW-0597">Phosphoprotein</keyword>
<dbReference type="Pfam" id="PF00550">
    <property type="entry name" value="PP-binding"/>
    <property type="match status" value="1"/>
</dbReference>